<evidence type="ECO:0008006" key="3">
    <source>
        <dbReference type="Google" id="ProtNLM"/>
    </source>
</evidence>
<dbReference type="EMBL" id="CP024087">
    <property type="protein sequence ID" value="AYF30790.1"/>
    <property type="molecule type" value="Genomic_DNA"/>
</dbReference>
<accession>A0A386WTQ0</accession>
<evidence type="ECO:0000313" key="2">
    <source>
        <dbReference type="Proteomes" id="UP000267804"/>
    </source>
</evidence>
<sequence>MAFPSRYPPDLVDAVVQRVADARIVKAYGAVTTVARQMDLDPRIVQKWVTKATAPQAQQADRGADGTGPRHDYLVPGLLRCKFCHQAVALAETAAAAPAYLCGNDCWPKPLDAVVIADHVGRAILRHAPRVVPLPAGTPARPHLAAMHAHRILTCVTVGAAAHDMTLTWRAAPLASPNRWETERAKRVAAARDLAARDPLRARQLLHGSLTGIDPATAAPHAVHAEAGTLLAALHLRLGELDTAIRWAGYAHHSANHLYGPTHRRSLHALHLFAAAHRSAGHHQRAYHLYRQLGEHFASSDGPRGHRTLAVHATTALVLHDLGHCQAAQDLLADTIATQRREYPGNPTTARMTHHLARIRQDCATKGHRHEHGES</sequence>
<dbReference type="Proteomes" id="UP000267804">
    <property type="component" value="Chromosome"/>
</dbReference>
<name>A0A386WTQ0_9ACTN</name>
<dbReference type="AlphaFoldDB" id="A0A386WTQ0"/>
<dbReference type="InterPro" id="IPR011990">
    <property type="entry name" value="TPR-like_helical_dom_sf"/>
</dbReference>
<dbReference type="KEGG" id="mtua:CSH63_25785"/>
<protein>
    <recommendedName>
        <fullName evidence="3">Tetratricopeptide repeat-containing protein</fullName>
    </recommendedName>
</protein>
<organism evidence="1 2">
    <name type="scientific">Micromonospora tulbaghiae</name>
    <dbReference type="NCBI Taxonomy" id="479978"/>
    <lineage>
        <taxon>Bacteria</taxon>
        <taxon>Bacillati</taxon>
        <taxon>Actinomycetota</taxon>
        <taxon>Actinomycetes</taxon>
        <taxon>Micromonosporales</taxon>
        <taxon>Micromonosporaceae</taxon>
        <taxon>Micromonospora</taxon>
    </lineage>
</organism>
<dbReference type="RefSeq" id="WP_120572460.1">
    <property type="nucleotide sequence ID" value="NZ_CP024087.1"/>
</dbReference>
<evidence type="ECO:0000313" key="1">
    <source>
        <dbReference type="EMBL" id="AYF30790.1"/>
    </source>
</evidence>
<gene>
    <name evidence="1" type="ORF">CSH63_25785</name>
</gene>
<reference evidence="1 2" key="1">
    <citation type="submission" date="2017-10" db="EMBL/GenBank/DDBJ databases">
        <title>Integration of genomic and chemical information greatly accelerates assignment of the full stereostructure of myelolactone, a potent inhibitor of myeloma from a marine-derived Micromonospora.</title>
        <authorList>
            <person name="Kim M.C."/>
            <person name="Machado H."/>
            <person name="Jensen P.R."/>
            <person name="Fenical W."/>
        </authorList>
    </citation>
    <scope>NUCLEOTIDE SEQUENCE [LARGE SCALE GENOMIC DNA]</scope>
    <source>
        <strain evidence="1 2">CNY-010</strain>
    </source>
</reference>
<dbReference type="SUPFAM" id="SSF48452">
    <property type="entry name" value="TPR-like"/>
    <property type="match status" value="1"/>
</dbReference>
<proteinExistence type="predicted"/>
<dbReference type="Gene3D" id="1.25.40.10">
    <property type="entry name" value="Tetratricopeptide repeat domain"/>
    <property type="match status" value="1"/>
</dbReference>